<reference evidence="1" key="1">
    <citation type="submission" date="2024-03" db="EMBL/GenBank/DDBJ databases">
        <authorList>
            <consortium name="ELIXIR-Norway"/>
            <consortium name="Elixir Norway"/>
        </authorList>
    </citation>
    <scope>NUCLEOTIDE SEQUENCE</scope>
</reference>
<dbReference type="EMBL" id="OZ023711">
    <property type="protein sequence ID" value="CAK9859522.1"/>
    <property type="molecule type" value="Genomic_DNA"/>
</dbReference>
<protein>
    <submittedName>
        <fullName evidence="1">Uncharacterized protein</fullName>
    </submittedName>
</protein>
<accession>A0ABP1AAG8</accession>
<keyword evidence="2" id="KW-1185">Reference proteome</keyword>
<evidence type="ECO:0000313" key="1">
    <source>
        <dbReference type="EMBL" id="CAK9859522.1"/>
    </source>
</evidence>
<gene>
    <name evidence="1" type="ORF">CSSPJE1EN2_LOCUS2517</name>
</gene>
<proteinExistence type="predicted"/>
<evidence type="ECO:0000313" key="2">
    <source>
        <dbReference type="Proteomes" id="UP001497522"/>
    </source>
</evidence>
<dbReference type="Proteomes" id="UP001497522">
    <property type="component" value="Chromosome 10"/>
</dbReference>
<sequence>MCSSSPLLSMVSMDAQSWAPPRGGRYVQEEEEEGGIVKRCVSMEVLSSLWSGGEKSSRSYASTSSLAWPFSFLNLTPLPSSRTSSRGGGASLRAASSKPLSGSIVDLVVQEDANSASNLSNSSSAIASEYLLLQISALERSVEAECEGHDGVSDFGAQLLTDTLTTVRVPLGTVKISEPHLLDAMVVAGRLHSAPPGAVLLPSTIPVASTSGKVESGFWMERRKAHSHSISQSPGMLFVVDNEKDRFAFIELEQGKKFEDNIAIGENHSVSTCIEQGSIGHNKSIWLSTSHKLDVNHMLATQYANDLKGGADFTFNTSHKFVPASRLSTCFHADSVGDPTLEVELEQGREAKKVLESVVANLRTGDCVLRLQSKKLLKHNMALTNSYMTNLRQVHSLRLETTPFKGSGNISSSFITNFQGTQELCVKGLHRIGERNVLTMSYITDLSESNQVSMEAKYSVKGSMETALKVTNDLHGALQLCVSSSHIRDCNRWGLTYRNCHGEEHSLGLDWRHEVSPEKYFSVHASTQNWRWKLCADLHIPLGMPPKLRTPCL</sequence>
<name>A0ABP1AAG8_9BRYO</name>
<organism evidence="1 2">
    <name type="scientific">Sphagnum jensenii</name>
    <dbReference type="NCBI Taxonomy" id="128206"/>
    <lineage>
        <taxon>Eukaryota</taxon>
        <taxon>Viridiplantae</taxon>
        <taxon>Streptophyta</taxon>
        <taxon>Embryophyta</taxon>
        <taxon>Bryophyta</taxon>
        <taxon>Sphagnophytina</taxon>
        <taxon>Sphagnopsida</taxon>
        <taxon>Sphagnales</taxon>
        <taxon>Sphagnaceae</taxon>
        <taxon>Sphagnum</taxon>
    </lineage>
</organism>